<sequence>MDNVINFARWQFAITTVYHFFFVPLTIGLGFYLAIMETFYVKTGNEKYKKMVKYWGKLFLINFAMGVVTGLVQEFQFGMNWSNYSRYVGDIFGVPLAIEALLAFFLESTFLGIWVFGWEKVSKKIHLLSIWIVSIATMISAFWILTANSFMHEPVGYTLNNGRAEMTSFTDLITNPHLWVQFPHTIFAALCTGAFFILGISAYHLIKKNNTEWVKSSLKMGIIMALVSSFLVALMGDLQGKYLVKNLPMKMAAAEALWETKDPAPLAVVAIADEENKKNSFEISVPKLLSFMSYNSFTGEVKGINDIQAEYEKKYGPGNYIPQVNLSFYSFRLMVGAGMLMILIGLLGLYFYKKGTIYNQKTLLKLMLLSIALPYLANSSGWILTEVSRAPWIVFGLLKIENAVSPTVSLSYVVTSLVSFALVYTVLAIIDVTLMVKFAKVMPEEEKKNINNKKEESVWI</sequence>
<dbReference type="KEGG" id="csr:Cspa_c38470"/>
<evidence type="ECO:0000256" key="1">
    <source>
        <dbReference type="ARBA" id="ARBA00004651"/>
    </source>
</evidence>
<feature type="transmembrane region" description="Helical" evidence="12">
    <location>
        <begin position="54"/>
        <end position="72"/>
    </location>
</feature>
<dbReference type="SMR" id="M1N298"/>
<comment type="similarity">
    <text evidence="2 12">Belongs to the cytochrome ubiquinol oxidase subunit 1 family.</text>
</comment>
<evidence type="ECO:0000256" key="2">
    <source>
        <dbReference type="ARBA" id="ARBA00009819"/>
    </source>
</evidence>
<dbReference type="GO" id="GO:0046872">
    <property type="term" value="F:metal ion binding"/>
    <property type="evidence" value="ECO:0007669"/>
    <property type="project" value="UniProtKB-UniRule"/>
</dbReference>
<dbReference type="GO" id="GO:0019646">
    <property type="term" value="P:aerobic electron transport chain"/>
    <property type="evidence" value="ECO:0007669"/>
    <property type="project" value="InterPro"/>
</dbReference>
<keyword evidence="4 12" id="KW-1003">Cell membrane</keyword>
<evidence type="ECO:0000256" key="10">
    <source>
        <dbReference type="ARBA" id="ARBA00023004"/>
    </source>
</evidence>
<evidence type="ECO:0000256" key="9">
    <source>
        <dbReference type="ARBA" id="ARBA00022989"/>
    </source>
</evidence>
<dbReference type="GO" id="GO:0070069">
    <property type="term" value="C:cytochrome complex"/>
    <property type="evidence" value="ECO:0007669"/>
    <property type="project" value="UniProtKB-UniRule"/>
</dbReference>
<evidence type="ECO:0000313" key="14">
    <source>
        <dbReference type="Proteomes" id="UP000011728"/>
    </source>
</evidence>
<organism evidence="13 14">
    <name type="scientific">Clostridium saccharoperbutylacetonicum N1-4(HMT)</name>
    <dbReference type="NCBI Taxonomy" id="931276"/>
    <lineage>
        <taxon>Bacteria</taxon>
        <taxon>Bacillati</taxon>
        <taxon>Bacillota</taxon>
        <taxon>Clostridia</taxon>
        <taxon>Eubacteriales</taxon>
        <taxon>Clostridiaceae</taxon>
        <taxon>Clostridium</taxon>
    </lineage>
</organism>
<dbReference type="eggNOG" id="COG1271">
    <property type="taxonomic scope" value="Bacteria"/>
</dbReference>
<keyword evidence="10 12" id="KW-0408">Iron</keyword>
<feature type="transmembrane region" description="Helical" evidence="12">
    <location>
        <begin position="92"/>
        <end position="116"/>
    </location>
</feature>
<dbReference type="GO" id="GO:0016682">
    <property type="term" value="F:oxidoreductase activity, acting on diphenols and related substances as donors, oxygen as acceptor"/>
    <property type="evidence" value="ECO:0007669"/>
    <property type="project" value="TreeGrafter"/>
</dbReference>
<feature type="transmembrane region" description="Helical" evidence="12">
    <location>
        <begin position="404"/>
        <end position="430"/>
    </location>
</feature>
<dbReference type="EC" id="1.10.3.-" evidence="13"/>
<dbReference type="OrthoDB" id="9807042at2"/>
<dbReference type="Pfam" id="PF01654">
    <property type="entry name" value="Cyt_bd_oxida_I"/>
    <property type="match status" value="1"/>
</dbReference>
<dbReference type="GO" id="GO:0005886">
    <property type="term" value="C:plasma membrane"/>
    <property type="evidence" value="ECO:0007669"/>
    <property type="project" value="UniProtKB-SubCell"/>
</dbReference>
<dbReference type="PANTHER" id="PTHR30365">
    <property type="entry name" value="CYTOCHROME D UBIQUINOL OXIDASE"/>
    <property type="match status" value="1"/>
</dbReference>
<keyword evidence="7 12" id="KW-0479">Metal-binding</keyword>
<dbReference type="STRING" id="36745.CLSAP_36210"/>
<gene>
    <name evidence="13" type="primary">cydA</name>
    <name evidence="13" type="ORF">Cspa_c38470</name>
</gene>
<proteinExistence type="inferred from homology"/>
<keyword evidence="14" id="KW-1185">Reference proteome</keyword>
<evidence type="ECO:0000256" key="11">
    <source>
        <dbReference type="ARBA" id="ARBA00023136"/>
    </source>
</evidence>
<dbReference type="InterPro" id="IPR002585">
    <property type="entry name" value="Cyt-d_ubiquinol_oxidase_su_1"/>
</dbReference>
<dbReference type="PANTHER" id="PTHR30365:SF15">
    <property type="entry name" value="CYTOCHROME BD UBIQUINOL OXIDASE SUBUNIT 1"/>
    <property type="match status" value="1"/>
</dbReference>
<name>M1N298_9CLOT</name>
<feature type="transmembrane region" description="Helical" evidence="12">
    <location>
        <begin position="12"/>
        <end position="34"/>
    </location>
</feature>
<evidence type="ECO:0000256" key="7">
    <source>
        <dbReference type="ARBA" id="ARBA00022723"/>
    </source>
</evidence>
<accession>M1N298</accession>
<evidence type="ECO:0000256" key="3">
    <source>
        <dbReference type="ARBA" id="ARBA00022448"/>
    </source>
</evidence>
<dbReference type="GO" id="GO:0020037">
    <property type="term" value="F:heme binding"/>
    <property type="evidence" value="ECO:0007669"/>
    <property type="project" value="TreeGrafter"/>
</dbReference>
<comment type="subcellular location">
    <subcellularLocation>
        <location evidence="1">Cell membrane</location>
        <topology evidence="1">Multi-pass membrane protein</topology>
    </subcellularLocation>
</comment>
<dbReference type="RefSeq" id="WP_015393920.1">
    <property type="nucleotide sequence ID" value="NC_020291.1"/>
</dbReference>
<dbReference type="PIRSF" id="PIRSF006446">
    <property type="entry name" value="Cyt_quinol_oxidase_1"/>
    <property type="match status" value="1"/>
</dbReference>
<keyword evidence="3 12" id="KW-0813">Transport</keyword>
<evidence type="ECO:0000256" key="4">
    <source>
        <dbReference type="ARBA" id="ARBA00022475"/>
    </source>
</evidence>
<dbReference type="EMBL" id="CP004121">
    <property type="protein sequence ID" value="AGF57607.1"/>
    <property type="molecule type" value="Genomic_DNA"/>
</dbReference>
<dbReference type="AlphaFoldDB" id="M1N298"/>
<feature type="transmembrane region" description="Helical" evidence="12">
    <location>
        <begin position="128"/>
        <end position="145"/>
    </location>
</feature>
<feature type="transmembrane region" description="Helical" evidence="12">
    <location>
        <begin position="329"/>
        <end position="351"/>
    </location>
</feature>
<keyword evidence="5 12" id="KW-0349">Heme</keyword>
<feature type="transmembrane region" description="Helical" evidence="12">
    <location>
        <begin position="218"/>
        <end position="236"/>
    </location>
</feature>
<feature type="transmembrane region" description="Helical" evidence="12">
    <location>
        <begin position="186"/>
        <end position="206"/>
    </location>
</feature>
<evidence type="ECO:0000256" key="8">
    <source>
        <dbReference type="ARBA" id="ARBA00022982"/>
    </source>
</evidence>
<keyword evidence="6 12" id="KW-0812">Transmembrane</keyword>
<dbReference type="PATRIC" id="fig|931276.5.peg.3879"/>
<dbReference type="GO" id="GO:0009055">
    <property type="term" value="F:electron transfer activity"/>
    <property type="evidence" value="ECO:0007669"/>
    <property type="project" value="UniProtKB-UniRule"/>
</dbReference>
<evidence type="ECO:0000256" key="5">
    <source>
        <dbReference type="ARBA" id="ARBA00022617"/>
    </source>
</evidence>
<evidence type="ECO:0000256" key="12">
    <source>
        <dbReference type="PIRNR" id="PIRNR006446"/>
    </source>
</evidence>
<protein>
    <submittedName>
        <fullName evidence="13">Cytochrome d ubiquinol oxidase subunit 1</fullName>
        <ecNumber evidence="13">1.10.3.-</ecNumber>
    </submittedName>
</protein>
<dbReference type="Proteomes" id="UP000011728">
    <property type="component" value="Chromosome"/>
</dbReference>
<keyword evidence="8 12" id="KW-0249">Electron transport</keyword>
<keyword evidence="11 12" id="KW-0472">Membrane</keyword>
<keyword evidence="9 12" id="KW-1133">Transmembrane helix</keyword>
<reference evidence="13 14" key="1">
    <citation type="submission" date="2013-02" db="EMBL/GenBank/DDBJ databases">
        <title>Genome sequence of Clostridium saccharoperbutylacetonicum N1-4(HMT).</title>
        <authorList>
            <person name="Poehlein A."/>
            <person name="Daniel R."/>
        </authorList>
    </citation>
    <scope>NUCLEOTIDE SEQUENCE [LARGE SCALE GENOMIC DNA]</scope>
    <source>
        <strain evidence="14">N1-4(HMT)</strain>
    </source>
</reference>
<evidence type="ECO:0000256" key="6">
    <source>
        <dbReference type="ARBA" id="ARBA00022692"/>
    </source>
</evidence>
<feature type="transmembrane region" description="Helical" evidence="12">
    <location>
        <begin position="363"/>
        <end position="384"/>
    </location>
</feature>
<keyword evidence="13" id="KW-0560">Oxidoreductase</keyword>
<evidence type="ECO:0000313" key="13">
    <source>
        <dbReference type="EMBL" id="AGF57607.1"/>
    </source>
</evidence>
<dbReference type="HOGENOM" id="CLU_030555_3_3_9"/>